<dbReference type="AlphaFoldDB" id="A0A085WCI0"/>
<reference evidence="1 2" key="1">
    <citation type="submission" date="2014-04" db="EMBL/GenBank/DDBJ databases">
        <title>Genome assembly of Hyalangium minutum DSM 14724.</title>
        <authorList>
            <person name="Sharma G."/>
            <person name="Subramanian S."/>
        </authorList>
    </citation>
    <scope>NUCLEOTIDE SEQUENCE [LARGE SCALE GENOMIC DNA]</scope>
    <source>
        <strain evidence="1 2">DSM 14724</strain>
    </source>
</reference>
<proteinExistence type="predicted"/>
<protein>
    <recommendedName>
        <fullName evidence="3">Type VI secretion system baseplate subunit TssK</fullName>
    </recommendedName>
</protein>
<keyword evidence="2" id="KW-1185">Reference proteome</keyword>
<dbReference type="EMBL" id="JMCB01000012">
    <property type="protein sequence ID" value="KFE65393.1"/>
    <property type="molecule type" value="Genomic_DNA"/>
</dbReference>
<evidence type="ECO:0000313" key="1">
    <source>
        <dbReference type="EMBL" id="KFE65393.1"/>
    </source>
</evidence>
<dbReference type="PANTHER" id="PTHR35566">
    <property type="entry name" value="BLR3599 PROTEIN"/>
    <property type="match status" value="1"/>
</dbReference>
<dbReference type="OrthoDB" id="9775333at2"/>
<dbReference type="RefSeq" id="WP_044193217.1">
    <property type="nucleotide sequence ID" value="NZ_JMCB01000012.1"/>
</dbReference>
<comment type="caution">
    <text evidence="1">The sequence shown here is derived from an EMBL/GenBank/DDBJ whole genome shotgun (WGS) entry which is preliminary data.</text>
</comment>
<evidence type="ECO:0008006" key="3">
    <source>
        <dbReference type="Google" id="ProtNLM"/>
    </source>
</evidence>
<accession>A0A085WCI0</accession>
<organism evidence="1 2">
    <name type="scientific">Hyalangium minutum</name>
    <dbReference type="NCBI Taxonomy" id="394096"/>
    <lineage>
        <taxon>Bacteria</taxon>
        <taxon>Pseudomonadati</taxon>
        <taxon>Myxococcota</taxon>
        <taxon>Myxococcia</taxon>
        <taxon>Myxococcales</taxon>
        <taxon>Cystobacterineae</taxon>
        <taxon>Archangiaceae</taxon>
        <taxon>Hyalangium</taxon>
    </lineage>
</organism>
<evidence type="ECO:0000313" key="2">
    <source>
        <dbReference type="Proteomes" id="UP000028725"/>
    </source>
</evidence>
<dbReference type="STRING" id="394096.DB31_1509"/>
<name>A0A085WCI0_9BACT</name>
<gene>
    <name evidence="1" type="ORF">DB31_1509</name>
</gene>
<dbReference type="Proteomes" id="UP000028725">
    <property type="component" value="Unassembled WGS sequence"/>
</dbReference>
<dbReference type="Pfam" id="PF05936">
    <property type="entry name" value="T6SS_VasE"/>
    <property type="match status" value="2"/>
</dbReference>
<dbReference type="InterPro" id="IPR010263">
    <property type="entry name" value="T6SS_TssK"/>
</dbReference>
<sequence>MRDEEYKLARVRWEVGQPLLPEHFLAQEEAFEAALRLRASFNGLPSYGVASLRWNTGQLNEGILALQSLSAVTRGGIVLQVPGNAKMVNEFALDDAGKDEVTVYLHVLKEETDAKDIGLYKGEKRIKRVVRQLRLSIDPTTDDEVDESLKIVRLRKEDKRWQLVKGWAPPLLLVGPNPLLDWLLDDLDKLLPGVQEQLTTHVVQDTMLHPSKRSHAYRVLTELFQVRSMMDDLKNREVYPHPYRLYDALRRLYAEACAYVGEVPKGYLGKNPKDRLKTYDHENPGPALAELYGLLERSLKPESTQSTHERFEYQNGRFILQLPKEAETARELYLLIRRGSDGTAFSTNGLKLAAPARLATVRRLALRGIPFEHVVQVEFAHALDADIDWYRVKFKGHEEWLNVLNEGSLAFFDTPEISEDAWVSLFWRV</sequence>
<dbReference type="PANTHER" id="PTHR35566:SF1">
    <property type="entry name" value="TYPE VI SECRETION SYSTEM BASEPLATE COMPONENT TSSK1"/>
    <property type="match status" value="1"/>
</dbReference>
<dbReference type="NCBIfam" id="TIGR03353">
    <property type="entry name" value="VI_chp_4"/>
    <property type="match status" value="1"/>
</dbReference>